<sequence>MSSSSAKITLNTPADWILWIDQLQSKAKSYDLWRYIDPQRPGALNTGQTRLERRMERLKRPEIYDHPKTGKAEVLNEDADYETRAQALEELSAANLALYKERRSEYIERSKTHEAFLKGIRVLEDWVRDTVSTSLLKSCCTADRALDRWVYALKERVGITTRERRTAASEAYKKALQIPERKRLATKKELEEWLTKWEESIHEAAAAGVPGTELPSIWFPEFTYAVSHSYADTWIFSYQTVKDERVESEKLSVGEVLSDARRFLQTTSQHNPKKQAGRGAFGPTTEATSRNEEEGERTSPARLTVPMRSSRRSRGNTRSRGGACRDRSRKRSDGESEGNRLCPACLKPHPLSKCWLVNERERPEWYEPSRELLANLDERMRKDETLANRVRKVREPAKEEH</sequence>
<name>A0ACC3YJJ9_COLTU</name>
<evidence type="ECO:0000313" key="1">
    <source>
        <dbReference type="EMBL" id="KAL0932086.1"/>
    </source>
</evidence>
<dbReference type="Proteomes" id="UP000805649">
    <property type="component" value="Unassembled WGS sequence"/>
</dbReference>
<keyword evidence="2" id="KW-1185">Reference proteome</keyword>
<accession>A0ACC3YJJ9</accession>
<organism evidence="1 2">
    <name type="scientific">Colletotrichum truncatum</name>
    <name type="common">Anthracnose fungus</name>
    <name type="synonym">Colletotrichum capsici</name>
    <dbReference type="NCBI Taxonomy" id="5467"/>
    <lineage>
        <taxon>Eukaryota</taxon>
        <taxon>Fungi</taxon>
        <taxon>Dikarya</taxon>
        <taxon>Ascomycota</taxon>
        <taxon>Pezizomycotina</taxon>
        <taxon>Sordariomycetes</taxon>
        <taxon>Hypocreomycetidae</taxon>
        <taxon>Glomerellales</taxon>
        <taxon>Glomerellaceae</taxon>
        <taxon>Colletotrichum</taxon>
        <taxon>Colletotrichum truncatum species complex</taxon>
    </lineage>
</organism>
<reference evidence="1 2" key="1">
    <citation type="journal article" date="2020" name="Phytopathology">
        <title>Genome Sequence Resources of Colletotrichum truncatum, C. plurivorum, C. musicola, and C. sojae: Four Species Pathogenic to Soybean (Glycine max).</title>
        <authorList>
            <person name="Rogerio F."/>
            <person name="Boufleur T.R."/>
            <person name="Ciampi-Guillardi M."/>
            <person name="Sukno S.A."/>
            <person name="Thon M.R."/>
            <person name="Massola Junior N.S."/>
            <person name="Baroncelli R."/>
        </authorList>
    </citation>
    <scope>NUCLEOTIDE SEQUENCE [LARGE SCALE GENOMIC DNA]</scope>
    <source>
        <strain evidence="1 2">CMES1059</strain>
    </source>
</reference>
<comment type="caution">
    <text evidence="1">The sequence shown here is derived from an EMBL/GenBank/DDBJ whole genome shotgun (WGS) entry which is preliminary data.</text>
</comment>
<dbReference type="EMBL" id="VUJX02000009">
    <property type="protein sequence ID" value="KAL0932086.1"/>
    <property type="molecule type" value="Genomic_DNA"/>
</dbReference>
<gene>
    <name evidence="1" type="ORF">CTRU02_213039</name>
</gene>
<evidence type="ECO:0000313" key="2">
    <source>
        <dbReference type="Proteomes" id="UP000805649"/>
    </source>
</evidence>
<proteinExistence type="predicted"/>
<protein>
    <submittedName>
        <fullName evidence="1">Gag protein</fullName>
    </submittedName>
</protein>